<dbReference type="SUPFAM" id="SSF49464">
    <property type="entry name" value="Carboxypeptidase regulatory domain-like"/>
    <property type="match status" value="1"/>
</dbReference>
<dbReference type="Pfam" id="PF07715">
    <property type="entry name" value="Plug"/>
    <property type="match status" value="1"/>
</dbReference>
<keyword evidence="10" id="KW-0675">Receptor</keyword>
<keyword evidence="4 7" id="KW-0812">Transmembrane</keyword>
<keyword evidence="2 7" id="KW-0813">Transport</keyword>
<evidence type="ECO:0000256" key="2">
    <source>
        <dbReference type="ARBA" id="ARBA00022448"/>
    </source>
</evidence>
<sequence length="993" mass="108335">MANSNKSKMKTKLNGILTLFLALVVQFAIAQTVTGKVTDATGEAVLGGATVLVKGSSNATTTDFDGNYSINATSGQVLVYSFAGYTPQEITVGNNNVINVVMEESLDVVIVTAYGTTTKPKLQSAISTVSSEDLQNVPIASFEQILQGRAPGLLINSGSGQPGTAAKVRIRGTVSINGANDPLYIVDGVQIDGGAFASLNANDFENVSILKDAQATALYGSRGAAGGYRNYTKRGGKLNSPTRFSYSSQFGFSEVSDLKIDMLDATGYLELGRILGNNNFTDEQIAAEVAANGMDWSEPFYRTGTTLTQNMSMSGGSEKTSFFASVGYYEQEGVILTSDLQRFTTRLNLDHQANDNLKIGLGTTIGFSKRNFVPQEGAVNLRNPAIYAYLGNPLQRLRDDNGNLLTGTGNNAANYYELLTTGIQRQEEVKMQIQGNLAYELNDNWGGIDYRLGLDFEDDFSQGGSAPDSFIGGTETPGGAGFYREDTNRDLFLTSTASLRYGKTFNEKHTVTGSIGTEYVKNFFRSQGFTGYGLEPSLFGFAGAITAGTPDNELIPATRGGNLITGLFSVFGTATYDYEGKYGAQVSLRNDKSSRFTEANNSATFYAVSGRWNINREDFMKDVNWVDNLKLRASYGSAGNERSIGQTQGIQQLGTGTSYSGTRPLFQGGIANESLTWESTNQLNVGLDFDLFDSRLGGSIDVYNKKTEDLFINFTLPAYFGDTSVQVNGGNLVNKGVELALQYDLVRPDSSNPDGFSMTLNGNIAYNKNEITDLGDQVNQFEQGTSIIRVGEAIGSHYIVEWAGVNPSNGEPLYRDLDGNITNVYSASNNKTGFGQSEPLYTGGFGFDMSYKGFTFSNLWVFSKDFSRFNNQTFFVENPNFYGFNQSTEMLQIWQNPGDITDIQGAAFEREFSSKDIEDASFLRLRNVTLAYNFNENVINKIGFIEGIRIYAQGVNLLTFTEWTGFDPEDNNNIAQFEYPTPRQYTFGIDVNF</sequence>
<dbReference type="InterPro" id="IPR023996">
    <property type="entry name" value="TonB-dep_OMP_SusC/RagA"/>
</dbReference>
<dbReference type="Pfam" id="PF13715">
    <property type="entry name" value="CarbopepD_reg_2"/>
    <property type="match status" value="1"/>
</dbReference>
<evidence type="ECO:0000256" key="1">
    <source>
        <dbReference type="ARBA" id="ARBA00004571"/>
    </source>
</evidence>
<comment type="caution">
    <text evidence="10">The sequence shown here is derived from an EMBL/GenBank/DDBJ whole genome shotgun (WGS) entry which is preliminary data.</text>
</comment>
<dbReference type="SUPFAM" id="SSF56935">
    <property type="entry name" value="Porins"/>
    <property type="match status" value="1"/>
</dbReference>
<evidence type="ECO:0000256" key="6">
    <source>
        <dbReference type="ARBA" id="ARBA00023237"/>
    </source>
</evidence>
<evidence type="ECO:0000256" key="3">
    <source>
        <dbReference type="ARBA" id="ARBA00022452"/>
    </source>
</evidence>
<evidence type="ECO:0000313" key="11">
    <source>
        <dbReference type="Proteomes" id="UP000029226"/>
    </source>
</evidence>
<evidence type="ECO:0000259" key="9">
    <source>
        <dbReference type="Pfam" id="PF07715"/>
    </source>
</evidence>
<reference evidence="10 11" key="1">
    <citation type="journal article" date="2014" name="Genome Announc.">
        <title>Draft Genome Sequences of Marine Flavobacterium Nonlabens Strains NR17, NR24, NR27, NR32, NR33, and Ara13.</title>
        <authorList>
            <person name="Nakanishi M."/>
            <person name="Meirelles P."/>
            <person name="Suzuki R."/>
            <person name="Takatani N."/>
            <person name="Mino S."/>
            <person name="Suda W."/>
            <person name="Oshima K."/>
            <person name="Hattori M."/>
            <person name="Ohkuma M."/>
            <person name="Hosokawa M."/>
            <person name="Miyashita K."/>
            <person name="Thompson F.L."/>
            <person name="Niwa A."/>
            <person name="Sawabe T."/>
            <person name="Sawabe T."/>
        </authorList>
    </citation>
    <scope>NUCLEOTIDE SEQUENCE [LARGE SCALE GENOMIC DNA]</scope>
    <source>
        <strain evidence="11">JCM19314</strain>
    </source>
</reference>
<protein>
    <submittedName>
        <fullName evidence="10">TonB-dependent outer membrane receptor</fullName>
    </submittedName>
</protein>
<feature type="domain" description="TonB-dependent receptor plug" evidence="9">
    <location>
        <begin position="122"/>
        <end position="226"/>
    </location>
</feature>
<organism evidence="10 11">
    <name type="scientific">Nonlabens ulvanivorans</name>
    <name type="common">Persicivirga ulvanivorans</name>
    <dbReference type="NCBI Taxonomy" id="906888"/>
    <lineage>
        <taxon>Bacteria</taxon>
        <taxon>Pseudomonadati</taxon>
        <taxon>Bacteroidota</taxon>
        <taxon>Flavobacteriia</taxon>
        <taxon>Flavobacteriales</taxon>
        <taxon>Flavobacteriaceae</taxon>
        <taxon>Nonlabens</taxon>
    </lineage>
</organism>
<comment type="similarity">
    <text evidence="7">Belongs to the TonB-dependent receptor family.</text>
</comment>
<dbReference type="Proteomes" id="UP000029226">
    <property type="component" value="Unassembled WGS sequence"/>
</dbReference>
<keyword evidence="8" id="KW-0732">Signal</keyword>
<dbReference type="PROSITE" id="PS52016">
    <property type="entry name" value="TONB_DEPENDENT_REC_3"/>
    <property type="match status" value="1"/>
</dbReference>
<dbReference type="NCBIfam" id="TIGR04056">
    <property type="entry name" value="OMP_RagA_SusC"/>
    <property type="match status" value="1"/>
</dbReference>
<gene>
    <name evidence="10" type="ORF">JCM19314_1705</name>
</gene>
<evidence type="ECO:0000256" key="5">
    <source>
        <dbReference type="ARBA" id="ARBA00023136"/>
    </source>
</evidence>
<dbReference type="EMBL" id="BBMM01000006">
    <property type="protein sequence ID" value="GAL00668.1"/>
    <property type="molecule type" value="Genomic_DNA"/>
</dbReference>
<comment type="subcellular location">
    <subcellularLocation>
        <location evidence="1 7">Cell outer membrane</location>
        <topology evidence="1 7">Multi-pass membrane protein</topology>
    </subcellularLocation>
</comment>
<dbReference type="InterPro" id="IPR037066">
    <property type="entry name" value="Plug_dom_sf"/>
</dbReference>
<dbReference type="InterPro" id="IPR036942">
    <property type="entry name" value="Beta-barrel_TonB_sf"/>
</dbReference>
<dbReference type="Gene3D" id="2.170.130.10">
    <property type="entry name" value="TonB-dependent receptor, plug domain"/>
    <property type="match status" value="1"/>
</dbReference>
<dbReference type="Gene3D" id="2.60.40.1120">
    <property type="entry name" value="Carboxypeptidase-like, regulatory domain"/>
    <property type="match status" value="1"/>
</dbReference>
<dbReference type="InterPro" id="IPR039426">
    <property type="entry name" value="TonB-dep_rcpt-like"/>
</dbReference>
<dbReference type="InterPro" id="IPR008969">
    <property type="entry name" value="CarboxyPept-like_regulatory"/>
</dbReference>
<keyword evidence="6 7" id="KW-0998">Cell outer membrane</keyword>
<accession>A0A090QEJ5</accession>
<keyword evidence="3 7" id="KW-1134">Transmembrane beta strand</keyword>
<proteinExistence type="inferred from homology"/>
<evidence type="ECO:0000313" key="10">
    <source>
        <dbReference type="EMBL" id="GAL00668.1"/>
    </source>
</evidence>
<evidence type="ECO:0000256" key="7">
    <source>
        <dbReference type="PROSITE-ProRule" id="PRU01360"/>
    </source>
</evidence>
<name>A0A090QEJ5_NONUL</name>
<dbReference type="GO" id="GO:0009279">
    <property type="term" value="C:cell outer membrane"/>
    <property type="evidence" value="ECO:0007669"/>
    <property type="project" value="UniProtKB-SubCell"/>
</dbReference>
<feature type="chain" id="PRO_5001862948" evidence="8">
    <location>
        <begin position="31"/>
        <end position="993"/>
    </location>
</feature>
<dbReference type="InterPro" id="IPR012910">
    <property type="entry name" value="Plug_dom"/>
</dbReference>
<dbReference type="Gene3D" id="2.40.170.20">
    <property type="entry name" value="TonB-dependent receptor, beta-barrel domain"/>
    <property type="match status" value="1"/>
</dbReference>
<dbReference type="AlphaFoldDB" id="A0A090QEJ5"/>
<keyword evidence="5 7" id="KW-0472">Membrane</keyword>
<feature type="signal peptide" evidence="8">
    <location>
        <begin position="1"/>
        <end position="30"/>
    </location>
</feature>
<evidence type="ECO:0000256" key="4">
    <source>
        <dbReference type="ARBA" id="ARBA00022692"/>
    </source>
</evidence>
<evidence type="ECO:0000256" key="8">
    <source>
        <dbReference type="SAM" id="SignalP"/>
    </source>
</evidence>